<dbReference type="RefSeq" id="WP_201672615.1">
    <property type="nucleotide sequence ID" value="NZ_JAEQNE010000001.1"/>
</dbReference>
<comment type="caution">
    <text evidence="1">The sequence shown here is derived from an EMBL/GenBank/DDBJ whole genome shotgun (WGS) entry which is preliminary data.</text>
</comment>
<proteinExistence type="predicted"/>
<evidence type="ECO:0000313" key="1">
    <source>
        <dbReference type="EMBL" id="MBL0390037.1"/>
    </source>
</evidence>
<accession>A0A936YY37</accession>
<dbReference type="EMBL" id="JAEQNE010000001">
    <property type="protein sequence ID" value="MBL0390037.1"/>
    <property type="molecule type" value="Genomic_DNA"/>
</dbReference>
<protein>
    <submittedName>
        <fullName evidence="1">Uncharacterized protein</fullName>
    </submittedName>
</protein>
<dbReference type="AlphaFoldDB" id="A0A936YY37"/>
<sequence>MKHAAEPEVHASLSIFEKSCVYCGARFRVLAAQDADANQSRSYDCPACGKSYELQAAGEPEVRLLRGRTDGKDDHYQETMF</sequence>
<reference evidence="1 2" key="1">
    <citation type="journal article" date="2017" name="Int. J. Syst. Evol. Microbiol.">
        <title>Ramlibacter monticola sp. nov., isolated from forest soil.</title>
        <authorList>
            <person name="Chaudhary D.K."/>
            <person name="Kim J."/>
        </authorList>
    </citation>
    <scope>NUCLEOTIDE SEQUENCE [LARGE SCALE GENOMIC DNA]</scope>
    <source>
        <strain evidence="1 2">KACC 19175</strain>
    </source>
</reference>
<name>A0A936YY37_9BURK</name>
<organism evidence="1 2">
    <name type="scientific">Ramlibacter monticola</name>
    <dbReference type="NCBI Taxonomy" id="1926872"/>
    <lineage>
        <taxon>Bacteria</taxon>
        <taxon>Pseudomonadati</taxon>
        <taxon>Pseudomonadota</taxon>
        <taxon>Betaproteobacteria</taxon>
        <taxon>Burkholderiales</taxon>
        <taxon>Comamonadaceae</taxon>
        <taxon>Ramlibacter</taxon>
    </lineage>
</organism>
<dbReference type="Proteomes" id="UP000599109">
    <property type="component" value="Unassembled WGS sequence"/>
</dbReference>
<evidence type="ECO:0000313" key="2">
    <source>
        <dbReference type="Proteomes" id="UP000599109"/>
    </source>
</evidence>
<gene>
    <name evidence="1" type="ORF">JJ685_02665</name>
</gene>
<keyword evidence="2" id="KW-1185">Reference proteome</keyword>